<name>A0AAD7D6L2_MYCRO</name>
<dbReference type="Gene3D" id="3.30.420.10">
    <property type="entry name" value="Ribonuclease H-like superfamily/Ribonuclease H"/>
    <property type="match status" value="1"/>
</dbReference>
<sequence>MRRTVRVRVHRVGEPKERPDLPARRRARQMPGPEKVTVYIAGTIHTPSSKKTTAAAGIVTESDGGRSAGKCILSVDEQSQYVAEFFAALEATRSVGKETALTIVSAQPYVRDAMNKKLWRWENEGWAGLPHRGILRCVAAELKARKAPTFFKVALPGTLERTMCRQAAGIEKRAARAPTPTAWDLTLPLHTALPGMSLAGNRQKIFYRSIREEKTKKLTPRASTVKKLEVVRTAAYEIFDRRVSDTDIWRSVYTKDFLPRAAQFLLKNLHNAHKIGTYWTHIPECEDLAICQGCEDLENLEHILLEESHWPEVTLGTILGCGLAEFRDDRGKIKPGTQRLYRILMSESAYQIWRLRNERVIERDGEPASDDEIMNKWKFAVNQRLQMDKLLANRPRKGERPALVPLLVLETWSGTLDNERCLPTDWLREPKVLVGSRAFPQTPARRQNSRGIG</sequence>
<protein>
    <recommendedName>
        <fullName evidence="4">RNase H type-1 domain-containing protein</fullName>
    </recommendedName>
</protein>
<evidence type="ECO:0000256" key="1">
    <source>
        <dbReference type="SAM" id="MobiDB-lite"/>
    </source>
</evidence>
<proteinExistence type="predicted"/>
<reference evidence="2" key="1">
    <citation type="submission" date="2023-03" db="EMBL/GenBank/DDBJ databases">
        <title>Massive genome expansion in bonnet fungi (Mycena s.s.) driven by repeated elements and novel gene families across ecological guilds.</title>
        <authorList>
            <consortium name="Lawrence Berkeley National Laboratory"/>
            <person name="Harder C.B."/>
            <person name="Miyauchi S."/>
            <person name="Viragh M."/>
            <person name="Kuo A."/>
            <person name="Thoen E."/>
            <person name="Andreopoulos B."/>
            <person name="Lu D."/>
            <person name="Skrede I."/>
            <person name="Drula E."/>
            <person name="Henrissat B."/>
            <person name="Morin E."/>
            <person name="Kohler A."/>
            <person name="Barry K."/>
            <person name="LaButti K."/>
            <person name="Morin E."/>
            <person name="Salamov A."/>
            <person name="Lipzen A."/>
            <person name="Mereny Z."/>
            <person name="Hegedus B."/>
            <person name="Baldrian P."/>
            <person name="Stursova M."/>
            <person name="Weitz H."/>
            <person name="Taylor A."/>
            <person name="Grigoriev I.V."/>
            <person name="Nagy L.G."/>
            <person name="Martin F."/>
            <person name="Kauserud H."/>
        </authorList>
    </citation>
    <scope>NUCLEOTIDE SEQUENCE</scope>
    <source>
        <strain evidence="2">CBHHK067</strain>
    </source>
</reference>
<feature type="compositionally biased region" description="Basic residues" evidence="1">
    <location>
        <begin position="1"/>
        <end position="10"/>
    </location>
</feature>
<feature type="region of interest" description="Disordered" evidence="1">
    <location>
        <begin position="1"/>
        <end position="29"/>
    </location>
</feature>
<evidence type="ECO:0008006" key="4">
    <source>
        <dbReference type="Google" id="ProtNLM"/>
    </source>
</evidence>
<comment type="caution">
    <text evidence="2">The sequence shown here is derived from an EMBL/GenBank/DDBJ whole genome shotgun (WGS) entry which is preliminary data.</text>
</comment>
<dbReference type="InterPro" id="IPR012337">
    <property type="entry name" value="RNaseH-like_sf"/>
</dbReference>
<feature type="compositionally biased region" description="Basic and acidic residues" evidence="1">
    <location>
        <begin position="11"/>
        <end position="23"/>
    </location>
</feature>
<organism evidence="2 3">
    <name type="scientific">Mycena rosella</name>
    <name type="common">Pink bonnet</name>
    <name type="synonym">Agaricus rosellus</name>
    <dbReference type="NCBI Taxonomy" id="1033263"/>
    <lineage>
        <taxon>Eukaryota</taxon>
        <taxon>Fungi</taxon>
        <taxon>Dikarya</taxon>
        <taxon>Basidiomycota</taxon>
        <taxon>Agaricomycotina</taxon>
        <taxon>Agaricomycetes</taxon>
        <taxon>Agaricomycetidae</taxon>
        <taxon>Agaricales</taxon>
        <taxon>Marasmiineae</taxon>
        <taxon>Mycenaceae</taxon>
        <taxon>Mycena</taxon>
    </lineage>
</organism>
<dbReference type="InterPro" id="IPR036397">
    <property type="entry name" value="RNaseH_sf"/>
</dbReference>
<accession>A0AAD7D6L2</accession>
<gene>
    <name evidence="2" type="ORF">B0H17DRAFT_1230693</name>
</gene>
<dbReference type="EMBL" id="JARKIE010000118">
    <property type="protein sequence ID" value="KAJ7681397.1"/>
    <property type="molecule type" value="Genomic_DNA"/>
</dbReference>
<keyword evidence="3" id="KW-1185">Reference proteome</keyword>
<dbReference type="AlphaFoldDB" id="A0AAD7D6L2"/>
<dbReference type="Proteomes" id="UP001221757">
    <property type="component" value="Unassembled WGS sequence"/>
</dbReference>
<dbReference type="SUPFAM" id="SSF53098">
    <property type="entry name" value="Ribonuclease H-like"/>
    <property type="match status" value="1"/>
</dbReference>
<evidence type="ECO:0000313" key="3">
    <source>
        <dbReference type="Proteomes" id="UP001221757"/>
    </source>
</evidence>
<dbReference type="GO" id="GO:0003676">
    <property type="term" value="F:nucleic acid binding"/>
    <property type="evidence" value="ECO:0007669"/>
    <property type="project" value="InterPro"/>
</dbReference>
<evidence type="ECO:0000313" key="2">
    <source>
        <dbReference type="EMBL" id="KAJ7681397.1"/>
    </source>
</evidence>